<keyword evidence="3" id="KW-1185">Reference proteome</keyword>
<dbReference type="AlphaFoldDB" id="A0A0C3EQG2"/>
<accession>A0A0C3EQG2</accession>
<name>A0A0C3EQG2_9AGAM</name>
<evidence type="ECO:0000313" key="2">
    <source>
        <dbReference type="EMBL" id="KIM70066.1"/>
    </source>
</evidence>
<dbReference type="HOGENOM" id="CLU_2442155_0_0_1"/>
<dbReference type="EMBL" id="KN822005">
    <property type="protein sequence ID" value="KIM70066.1"/>
    <property type="molecule type" value="Genomic_DNA"/>
</dbReference>
<dbReference type="Proteomes" id="UP000053989">
    <property type="component" value="Unassembled WGS sequence"/>
</dbReference>
<evidence type="ECO:0000259" key="1">
    <source>
        <dbReference type="Pfam" id="PF20151"/>
    </source>
</evidence>
<reference evidence="3" key="2">
    <citation type="submission" date="2015-01" db="EMBL/GenBank/DDBJ databases">
        <title>Evolutionary Origins and Diversification of the Mycorrhizal Mutualists.</title>
        <authorList>
            <consortium name="DOE Joint Genome Institute"/>
            <consortium name="Mycorrhizal Genomics Consortium"/>
            <person name="Kohler A."/>
            <person name="Kuo A."/>
            <person name="Nagy L.G."/>
            <person name="Floudas D."/>
            <person name="Copeland A."/>
            <person name="Barry K.W."/>
            <person name="Cichocki N."/>
            <person name="Veneault-Fourrey C."/>
            <person name="LaButti K."/>
            <person name="Lindquist E.A."/>
            <person name="Lipzen A."/>
            <person name="Lundell T."/>
            <person name="Morin E."/>
            <person name="Murat C."/>
            <person name="Riley R."/>
            <person name="Ohm R."/>
            <person name="Sun H."/>
            <person name="Tunlid A."/>
            <person name="Henrissat B."/>
            <person name="Grigoriev I.V."/>
            <person name="Hibbett D.S."/>
            <person name="Martin F."/>
        </authorList>
    </citation>
    <scope>NUCLEOTIDE SEQUENCE [LARGE SCALE GENOMIC DNA]</scope>
    <source>
        <strain evidence="3">Foug A</strain>
    </source>
</reference>
<dbReference type="Pfam" id="PF20151">
    <property type="entry name" value="DUF6533"/>
    <property type="match status" value="1"/>
</dbReference>
<organism evidence="2 3">
    <name type="scientific">Scleroderma citrinum Foug A</name>
    <dbReference type="NCBI Taxonomy" id="1036808"/>
    <lineage>
        <taxon>Eukaryota</taxon>
        <taxon>Fungi</taxon>
        <taxon>Dikarya</taxon>
        <taxon>Basidiomycota</taxon>
        <taxon>Agaricomycotina</taxon>
        <taxon>Agaricomycetes</taxon>
        <taxon>Agaricomycetidae</taxon>
        <taxon>Boletales</taxon>
        <taxon>Sclerodermatineae</taxon>
        <taxon>Sclerodermataceae</taxon>
        <taxon>Scleroderma</taxon>
    </lineage>
</organism>
<feature type="domain" description="DUF6533" evidence="1">
    <location>
        <begin position="27"/>
        <end position="67"/>
    </location>
</feature>
<proteinExistence type="predicted"/>
<dbReference type="InterPro" id="IPR045340">
    <property type="entry name" value="DUF6533"/>
</dbReference>
<dbReference type="OrthoDB" id="2675680at2759"/>
<evidence type="ECO:0000313" key="3">
    <source>
        <dbReference type="Proteomes" id="UP000053989"/>
    </source>
</evidence>
<reference evidence="2 3" key="1">
    <citation type="submission" date="2014-04" db="EMBL/GenBank/DDBJ databases">
        <authorList>
            <consortium name="DOE Joint Genome Institute"/>
            <person name="Kuo A."/>
            <person name="Kohler A."/>
            <person name="Nagy L.G."/>
            <person name="Floudas D."/>
            <person name="Copeland A."/>
            <person name="Barry K.W."/>
            <person name="Cichocki N."/>
            <person name="Veneault-Fourrey C."/>
            <person name="LaButti K."/>
            <person name="Lindquist E.A."/>
            <person name="Lipzen A."/>
            <person name="Lundell T."/>
            <person name="Morin E."/>
            <person name="Murat C."/>
            <person name="Sun H."/>
            <person name="Tunlid A."/>
            <person name="Henrissat B."/>
            <person name="Grigoriev I.V."/>
            <person name="Hibbett D.S."/>
            <person name="Martin F."/>
            <person name="Nordberg H.P."/>
            <person name="Cantor M.N."/>
            <person name="Hua S.X."/>
        </authorList>
    </citation>
    <scope>NUCLEOTIDE SEQUENCE [LARGE SCALE GENOMIC DNA]</scope>
    <source>
        <strain evidence="2 3">Foug A</strain>
    </source>
</reference>
<dbReference type="InParanoid" id="A0A0C3EQG2"/>
<protein>
    <recommendedName>
        <fullName evidence="1">DUF6533 domain-containing protein</fullName>
    </recommendedName>
</protein>
<sequence length="90" mass="9922">MTFLHMYRVSLPISVDLPLILVCRLPVAATTAALYDHALGFGQEVDLIWRTPPSFAAVLYIIDRYVGNAVLLAGVYLCFAGSISQEEYVT</sequence>
<gene>
    <name evidence="2" type="ORF">SCLCIDRAFT_1207354</name>
</gene>